<dbReference type="Pfam" id="PF04183">
    <property type="entry name" value="IucA_IucC"/>
    <property type="match status" value="1"/>
</dbReference>
<reference evidence="3" key="1">
    <citation type="submission" date="2022-07" db="EMBL/GenBank/DDBJ databases">
        <title>Taxonomy of Aspergillus series Nigri: significant species reduction supported by multi-species coalescent approaches.</title>
        <authorList>
            <person name="Bian C."/>
            <person name="Kusuya Y."/>
            <person name="Sklenar F."/>
            <person name="D'hooge E."/>
            <person name="Yaguchi T."/>
            <person name="Takahashi H."/>
            <person name="Hubka V."/>
        </authorList>
    </citation>
    <scope>NUCLEOTIDE SEQUENCE</scope>
    <source>
        <strain evidence="3">IFM 63604</strain>
    </source>
</reference>
<dbReference type="InterPro" id="IPR037455">
    <property type="entry name" value="LucA/IucC-like"/>
</dbReference>
<name>A0A9W6EGK5_ASPNG</name>
<dbReference type="PANTHER" id="PTHR34384">
    <property type="entry name" value="L-2,3-DIAMINOPROPANOATE--CITRATE LIGASE"/>
    <property type="match status" value="1"/>
</dbReference>
<comment type="caution">
    <text evidence="3">The sequence shown here is derived from an EMBL/GenBank/DDBJ whole genome shotgun (WGS) entry which is preliminary data.</text>
</comment>
<accession>A0A9W6EGK5</accession>
<protein>
    <submittedName>
        <fullName evidence="3">Siderophore</fullName>
    </submittedName>
</protein>
<dbReference type="AlphaFoldDB" id="A0A9W6EGK5"/>
<dbReference type="GO" id="GO:0016881">
    <property type="term" value="F:acid-amino acid ligase activity"/>
    <property type="evidence" value="ECO:0007669"/>
    <property type="project" value="UniProtKB-ARBA"/>
</dbReference>
<evidence type="ECO:0000259" key="2">
    <source>
        <dbReference type="Pfam" id="PF06276"/>
    </source>
</evidence>
<proteinExistence type="predicted"/>
<dbReference type="PANTHER" id="PTHR34384:SF5">
    <property type="entry name" value="L-2,3-DIAMINOPROPANOATE--CITRATE LIGASE"/>
    <property type="match status" value="1"/>
</dbReference>
<gene>
    <name evidence="3" type="ORF">AnigIFM63604_002331</name>
</gene>
<evidence type="ECO:0000259" key="1">
    <source>
        <dbReference type="Pfam" id="PF04183"/>
    </source>
</evidence>
<dbReference type="InterPro" id="IPR007310">
    <property type="entry name" value="Aerobactin_biosyn_IucA/IucC_N"/>
</dbReference>
<dbReference type="EMBL" id="BRPB01000140">
    <property type="protein sequence ID" value="GLA55542.1"/>
    <property type="molecule type" value="Genomic_DNA"/>
</dbReference>
<dbReference type="GO" id="GO:0019290">
    <property type="term" value="P:siderophore biosynthetic process"/>
    <property type="evidence" value="ECO:0007669"/>
    <property type="project" value="InterPro"/>
</dbReference>
<feature type="domain" description="Aerobactin siderophore biosynthesis IucA/IucC N-terminal" evidence="1">
    <location>
        <begin position="300"/>
        <end position="418"/>
    </location>
</feature>
<dbReference type="InterPro" id="IPR022770">
    <property type="entry name" value="IucA/IucC-like_C"/>
</dbReference>
<dbReference type="Proteomes" id="UP001144191">
    <property type="component" value="Unassembled WGS sequence"/>
</dbReference>
<dbReference type="Pfam" id="PF06276">
    <property type="entry name" value="FhuF"/>
    <property type="match status" value="1"/>
</dbReference>
<evidence type="ECO:0000313" key="3">
    <source>
        <dbReference type="EMBL" id="GLA55542.1"/>
    </source>
</evidence>
<sequence>MLQTIGIGPDPVGKDESRDSAACHHIIQQTLNHLSMTGPLLGDSISPNRRRALFETTKRVLASAINDGTACATLESCNSPSLLLCLRSPGGAMASDEDAWIKCGMRADAYVETDGGRVVGFVRADDLLGPVLTQNLNGEISEELDPGMICGVICRWRSRQDESDAVEILVKEVRNSANNQEKWLEMASTLPILHLKSSLCDWEQSVVLGHPTHPLHRTCLAQPPLVPIAPDDIPYLLEPELSFLCVPKSDMKVFGPFQSLLDPLLRSLGIPKPDDTVNEIVVPCFSRQLPCITPLFPNARILGTVQNRCRAQLSMRTVSMTPDVGSSPLHIKLSLNCQITSRLRTISPNAAALATAVGNILRDLLPPDLWIFEEAASITGAQEDFQKACQLTCIIRKSPELRAADIGETLIPVAGLLQKPFNDDRTYMEIMFGLDSLKEKQSWFRKYLNKLFSLILPPLVRHGIRIEAHSQNVLVRVNITNKEIAGFAIRDFDGIRIHYPTFLRHPDNENALNDIPPGARTLTDDLHRMWHAVHHSLLQAHVGHLLYMLGLESKGGWRVVREELERALNLSRDPDGRLLYDFWLKEMMLSRCFLEMRLRDAYAKFYERELPNILLRDA</sequence>
<evidence type="ECO:0000313" key="4">
    <source>
        <dbReference type="Proteomes" id="UP001144191"/>
    </source>
</evidence>
<dbReference type="Gene3D" id="1.10.510.40">
    <property type="match status" value="1"/>
</dbReference>
<organism evidence="3 4">
    <name type="scientific">Aspergillus niger</name>
    <dbReference type="NCBI Taxonomy" id="5061"/>
    <lineage>
        <taxon>Eukaryota</taxon>
        <taxon>Fungi</taxon>
        <taxon>Dikarya</taxon>
        <taxon>Ascomycota</taxon>
        <taxon>Pezizomycotina</taxon>
        <taxon>Eurotiomycetes</taxon>
        <taxon>Eurotiomycetidae</taxon>
        <taxon>Eurotiales</taxon>
        <taxon>Aspergillaceae</taxon>
        <taxon>Aspergillus</taxon>
        <taxon>Aspergillus subgen. Circumdati</taxon>
    </lineage>
</organism>
<feature type="domain" description="Aerobactin siderophore biosynthesis IucA/IucC-like C-terminal" evidence="2">
    <location>
        <begin position="442"/>
        <end position="600"/>
    </location>
</feature>